<dbReference type="KEGG" id="tpx:Turpa_0362"/>
<organism evidence="1 2">
    <name type="scientific">Turneriella parva (strain ATCC BAA-1111 / DSM 21527 / NCTC 11395 / H)</name>
    <name type="common">Leptospira parva</name>
    <dbReference type="NCBI Taxonomy" id="869212"/>
    <lineage>
        <taxon>Bacteria</taxon>
        <taxon>Pseudomonadati</taxon>
        <taxon>Spirochaetota</taxon>
        <taxon>Spirochaetia</taxon>
        <taxon>Leptospirales</taxon>
        <taxon>Leptospiraceae</taxon>
        <taxon>Turneriella</taxon>
    </lineage>
</organism>
<dbReference type="HOGENOM" id="CLU_2977986_0_0_12"/>
<evidence type="ECO:0000313" key="1">
    <source>
        <dbReference type="EMBL" id="AFM11018.1"/>
    </source>
</evidence>
<accession>I4B161</accession>
<dbReference type="AlphaFoldDB" id="I4B161"/>
<sequence length="58" mass="6102">MPAQAGIHAHDDISLNSRLRGNDLISAIFPPCGSVSSAADITEWSLLCVLVIKALLIS</sequence>
<reference evidence="1 2" key="1">
    <citation type="submission" date="2012-06" db="EMBL/GenBank/DDBJ databases">
        <title>The complete chromosome of genome of Turneriella parva DSM 21527.</title>
        <authorList>
            <consortium name="US DOE Joint Genome Institute (JGI-PGF)"/>
            <person name="Lucas S."/>
            <person name="Han J."/>
            <person name="Lapidus A."/>
            <person name="Bruce D."/>
            <person name="Goodwin L."/>
            <person name="Pitluck S."/>
            <person name="Peters L."/>
            <person name="Kyrpides N."/>
            <person name="Mavromatis K."/>
            <person name="Ivanova N."/>
            <person name="Mikhailova N."/>
            <person name="Chertkov O."/>
            <person name="Detter J.C."/>
            <person name="Tapia R."/>
            <person name="Han C."/>
            <person name="Land M."/>
            <person name="Hauser L."/>
            <person name="Markowitz V."/>
            <person name="Cheng J.-F."/>
            <person name="Hugenholtz P."/>
            <person name="Woyke T."/>
            <person name="Wu D."/>
            <person name="Gronow S."/>
            <person name="Wellnitz S."/>
            <person name="Brambilla E."/>
            <person name="Klenk H.-P."/>
            <person name="Eisen J.A."/>
        </authorList>
    </citation>
    <scope>NUCLEOTIDE SEQUENCE [LARGE SCALE GENOMIC DNA]</scope>
    <source>
        <strain evidence="2">ATCC BAA-1111 / DSM 21527 / NCTC 11395 / H</strain>
    </source>
</reference>
<dbReference type="Proteomes" id="UP000006048">
    <property type="component" value="Chromosome"/>
</dbReference>
<proteinExistence type="predicted"/>
<evidence type="ECO:0000313" key="2">
    <source>
        <dbReference type="Proteomes" id="UP000006048"/>
    </source>
</evidence>
<keyword evidence="2" id="KW-1185">Reference proteome</keyword>
<dbReference type="STRING" id="869212.Turpa_0362"/>
<dbReference type="EMBL" id="CP002959">
    <property type="protein sequence ID" value="AFM11018.1"/>
    <property type="molecule type" value="Genomic_DNA"/>
</dbReference>
<name>I4B161_TURPD</name>
<protein>
    <submittedName>
        <fullName evidence="1">Uncharacterized protein</fullName>
    </submittedName>
</protein>
<gene>
    <name evidence="1" type="ordered locus">Turpa_0362</name>
</gene>